<feature type="transmembrane region" description="Helical" evidence="1">
    <location>
        <begin position="68"/>
        <end position="92"/>
    </location>
</feature>
<evidence type="ECO:0000256" key="1">
    <source>
        <dbReference type="SAM" id="Phobius"/>
    </source>
</evidence>
<reference evidence="2 3" key="1">
    <citation type="submission" date="2023-06" db="EMBL/GenBank/DDBJ databases">
        <authorList>
            <person name="Yushchuk O."/>
            <person name="Binda E."/>
            <person name="Ruckert-Reed C."/>
            <person name="Fedorenko V."/>
            <person name="Kalinowski J."/>
            <person name="Marinelli F."/>
        </authorList>
    </citation>
    <scope>NUCLEOTIDE SEQUENCE [LARGE SCALE GENOMIC DNA]</scope>
    <source>
        <strain evidence="2 3">NRRL 3884</strain>
    </source>
</reference>
<name>A0ABY8WTA7_9ACTN</name>
<evidence type="ECO:0000313" key="2">
    <source>
        <dbReference type="EMBL" id="WIN00116.1"/>
    </source>
</evidence>
<evidence type="ECO:0000313" key="3">
    <source>
        <dbReference type="Proteomes" id="UP001240150"/>
    </source>
</evidence>
<protein>
    <submittedName>
        <fullName evidence="2">Uncharacterized protein</fullName>
    </submittedName>
</protein>
<keyword evidence="1" id="KW-0812">Transmembrane</keyword>
<keyword evidence="3" id="KW-1185">Reference proteome</keyword>
<gene>
    <name evidence="2" type="ORF">ACTOB_003800</name>
</gene>
<feature type="transmembrane region" description="Helical" evidence="1">
    <location>
        <begin position="98"/>
        <end position="121"/>
    </location>
</feature>
<sequence length="126" mass="13459">MSKADEAETAEVARLQEALREQHDKLGRLADGDPGRAEQMSAVFAATTTLLAFEAKVPQRRAARHRRISSLVVFVAGGAAAAAMLVELAPILTDRLSWWYAIAVLPLGLAGVALGSVPWIMRGDHG</sequence>
<dbReference type="EMBL" id="CP126980">
    <property type="protein sequence ID" value="WIN00116.1"/>
    <property type="molecule type" value="Genomic_DNA"/>
</dbReference>
<keyword evidence="1" id="KW-0472">Membrane</keyword>
<keyword evidence="1" id="KW-1133">Transmembrane helix</keyword>
<proteinExistence type="predicted"/>
<organism evidence="2 3">
    <name type="scientific">Actinoplanes oblitus</name>
    <dbReference type="NCBI Taxonomy" id="3040509"/>
    <lineage>
        <taxon>Bacteria</taxon>
        <taxon>Bacillati</taxon>
        <taxon>Actinomycetota</taxon>
        <taxon>Actinomycetes</taxon>
        <taxon>Micromonosporales</taxon>
        <taxon>Micromonosporaceae</taxon>
        <taxon>Actinoplanes</taxon>
    </lineage>
</organism>
<dbReference type="Proteomes" id="UP001240150">
    <property type="component" value="Chromosome"/>
</dbReference>
<dbReference type="RefSeq" id="WP_284921591.1">
    <property type="nucleotide sequence ID" value="NZ_CP126980.1"/>
</dbReference>
<accession>A0ABY8WTA7</accession>